<dbReference type="PANTHER" id="PTHR43701:SF2">
    <property type="entry name" value="MEMBRANE TRANSPORTER PROTEIN YJNA-RELATED"/>
    <property type="match status" value="1"/>
</dbReference>
<evidence type="ECO:0000313" key="8">
    <source>
        <dbReference type="Proteomes" id="UP000000822"/>
    </source>
</evidence>
<keyword evidence="4 6" id="KW-1133">Transmembrane helix</keyword>
<protein>
    <recommendedName>
        <fullName evidence="6">Probable membrane transporter protein</fullName>
    </recommendedName>
</protein>
<dbReference type="PANTHER" id="PTHR43701">
    <property type="entry name" value="MEMBRANE TRANSPORTER PROTEIN MJ0441-RELATED"/>
    <property type="match status" value="1"/>
</dbReference>
<dbReference type="Pfam" id="PF01925">
    <property type="entry name" value="TauE"/>
    <property type="match status" value="1"/>
</dbReference>
<feature type="transmembrane region" description="Helical" evidence="6">
    <location>
        <begin position="228"/>
        <end position="246"/>
    </location>
</feature>
<feature type="transmembrane region" description="Helical" evidence="6">
    <location>
        <begin position="117"/>
        <end position="134"/>
    </location>
</feature>
<feature type="transmembrane region" description="Helical" evidence="6">
    <location>
        <begin position="88"/>
        <end position="111"/>
    </location>
</feature>
<evidence type="ECO:0000313" key="7">
    <source>
        <dbReference type="EMBL" id="BAC14330.1"/>
    </source>
</evidence>
<reference evidence="7 8" key="1">
    <citation type="journal article" date="2001" name="FEMS Microbiol. Lett.">
        <title>Oceanobacillus iheyensis gen. nov., sp. nov., a deep-sea extremely halotolerant and alkaliphilic species isolated from a depth of 1050 m on the Iheya Ridge.</title>
        <authorList>
            <person name="Lu J."/>
            <person name="Nogi Y."/>
            <person name="Takami H."/>
        </authorList>
    </citation>
    <scope>NUCLEOTIDE SEQUENCE [LARGE SCALE GENOMIC DNA]</scope>
    <source>
        <strain evidence="8">DSM 14371 / CIP 107618 / JCM 11309 / KCTC 3954 / HTE831</strain>
    </source>
</reference>
<gene>
    <name evidence="7" type="ordered locus">OB2374</name>
</gene>
<feature type="transmembrane region" description="Helical" evidence="6">
    <location>
        <begin position="162"/>
        <end position="187"/>
    </location>
</feature>
<organism evidence="7 8">
    <name type="scientific">Oceanobacillus iheyensis (strain DSM 14371 / CIP 107618 / JCM 11309 / KCTC 3954 / HTE831)</name>
    <dbReference type="NCBI Taxonomy" id="221109"/>
    <lineage>
        <taxon>Bacteria</taxon>
        <taxon>Bacillati</taxon>
        <taxon>Bacillota</taxon>
        <taxon>Bacilli</taxon>
        <taxon>Bacillales</taxon>
        <taxon>Bacillaceae</taxon>
        <taxon>Oceanobacillus</taxon>
    </lineage>
</organism>
<evidence type="ECO:0000256" key="1">
    <source>
        <dbReference type="ARBA" id="ARBA00004141"/>
    </source>
</evidence>
<evidence type="ECO:0000256" key="4">
    <source>
        <dbReference type="ARBA" id="ARBA00022989"/>
    </source>
</evidence>
<evidence type="ECO:0000256" key="5">
    <source>
        <dbReference type="ARBA" id="ARBA00023136"/>
    </source>
</evidence>
<dbReference type="STRING" id="221109.gene:10734625"/>
<dbReference type="GO" id="GO:0005886">
    <property type="term" value="C:plasma membrane"/>
    <property type="evidence" value="ECO:0007669"/>
    <property type="project" value="UniProtKB-SubCell"/>
</dbReference>
<name>Q8ENV2_OCEIH</name>
<dbReference type="HOGENOM" id="CLU_045498_5_3_9"/>
<evidence type="ECO:0000256" key="3">
    <source>
        <dbReference type="ARBA" id="ARBA00022692"/>
    </source>
</evidence>
<keyword evidence="6" id="KW-1003">Cell membrane</keyword>
<keyword evidence="5 6" id="KW-0472">Membrane</keyword>
<feature type="transmembrane region" description="Helical" evidence="6">
    <location>
        <begin position="60"/>
        <end position="81"/>
    </location>
</feature>
<keyword evidence="8" id="KW-1185">Reference proteome</keyword>
<dbReference type="eggNOG" id="COG0730">
    <property type="taxonomic scope" value="Bacteria"/>
</dbReference>
<comment type="subcellular location">
    <subcellularLocation>
        <location evidence="6">Cell membrane</location>
        <topology evidence="6">Multi-pass membrane protein</topology>
    </subcellularLocation>
    <subcellularLocation>
        <location evidence="1">Membrane</location>
        <topology evidence="1">Multi-pass membrane protein</topology>
    </subcellularLocation>
</comment>
<dbReference type="KEGG" id="oih:OB2374"/>
<sequence>MIKKNEGVDRMVVALICFIIAVLAAFIGSLVGLGGGIILIPLLLLSSQYVIGFEWVSPQSVVAMSLVVMVFTGISSVLSYAKQKQVDFYAGSIFLAGSIPGSMIGAWLNQYVNMDGFYLYFGLLIIVISFIMSLRKKASKLRRNVDILEPGARSFELKGEVYIYKLSFISAISIALFVGMLSGLFGIGGGAIMVPVMMLLFGFPAHLAAATSMFMIIFVSFMGSITHIYLGNVVWEYVLFFIPGAWIGGKLGAKVNHLLSNNVLELLLKVMLILVGIRMIMQGIG</sequence>
<dbReference type="InterPro" id="IPR051598">
    <property type="entry name" value="TSUP/Inactive_protease-like"/>
</dbReference>
<reference evidence="7 8" key="2">
    <citation type="journal article" date="2002" name="Nucleic Acids Res.">
        <title>Genome sequence of Oceanobacillus iheyensis isolated from the Iheya Ridge and its unexpected adaptive capabilities to extreme environments.</title>
        <authorList>
            <person name="Takami H."/>
            <person name="Takaki Y."/>
            <person name="Uchiyama I."/>
        </authorList>
    </citation>
    <scope>NUCLEOTIDE SEQUENCE [LARGE SCALE GENOMIC DNA]</scope>
    <source>
        <strain evidence="8">DSM 14371 / CIP 107618 / JCM 11309 / KCTC 3954 / HTE831</strain>
    </source>
</reference>
<dbReference type="InterPro" id="IPR002781">
    <property type="entry name" value="TM_pro_TauE-like"/>
</dbReference>
<dbReference type="Proteomes" id="UP000000822">
    <property type="component" value="Chromosome"/>
</dbReference>
<evidence type="ECO:0000256" key="6">
    <source>
        <dbReference type="RuleBase" id="RU363041"/>
    </source>
</evidence>
<dbReference type="AlphaFoldDB" id="Q8ENV2"/>
<dbReference type="EMBL" id="BA000028">
    <property type="protein sequence ID" value="BAC14330.1"/>
    <property type="molecule type" value="Genomic_DNA"/>
</dbReference>
<accession>Q8ENV2</accession>
<evidence type="ECO:0000256" key="2">
    <source>
        <dbReference type="ARBA" id="ARBA00009142"/>
    </source>
</evidence>
<comment type="similarity">
    <text evidence="2 6">Belongs to the 4-toluene sulfonate uptake permease (TSUP) (TC 2.A.102) family.</text>
</comment>
<dbReference type="PhylomeDB" id="Q8ENV2"/>
<keyword evidence="3 6" id="KW-0812">Transmembrane</keyword>
<feature type="transmembrane region" description="Helical" evidence="6">
    <location>
        <begin position="266"/>
        <end position="284"/>
    </location>
</feature>
<proteinExistence type="inferred from homology"/>
<feature type="transmembrane region" description="Helical" evidence="6">
    <location>
        <begin position="12"/>
        <end position="40"/>
    </location>
</feature>
<feature type="transmembrane region" description="Helical" evidence="6">
    <location>
        <begin position="199"/>
        <end position="221"/>
    </location>
</feature>